<evidence type="ECO:0000313" key="2">
    <source>
        <dbReference type="EMBL" id="CAB4126783.1"/>
    </source>
</evidence>
<protein>
    <recommendedName>
        <fullName evidence="1">DUF4815 domain-containing protein</fullName>
    </recommendedName>
</protein>
<dbReference type="EMBL" id="LR796208">
    <property type="protein sequence ID" value="CAB4126783.1"/>
    <property type="molecule type" value="Genomic_DNA"/>
</dbReference>
<proteinExistence type="predicted"/>
<sequence length="2037" mass="219808">MIDFSTEPYFDDFSEENKFYRILFRPSVAVQARELNQLQSILQNQIKKQGDHLFKNGAVVIPGEFSINPSTDYVKLVDVGTTVDITNLIGMTIKDSNGLQAIVTHAIPASGTDSVTLYVSYINAATSSTNKVFGTSATLTTVSGTSYTVTTVSAFATGFGTLAIVQKGVYYVNGFFVLCDKQTIVIDKYNISYIASTLSTIVGFNIIENEFTSDDIGYESLLDNAQGTNNYGAPGANRYFIDLVLTNVAIGSDTASFIELGRIIGNNIVYLKDVTEYNVLDKTLARRTYDQAGNYTVKGFDIDVREHRNNNRGAWNSGYTYFPGDIVTNVVSSVTYTYVALAGISAGGSAPTHTTGITNNWQQTLSPRYNRGIYPADTTTDVPSNPAYGDATKLAVGFSPGKAYVQGYEIEKISTNYINVPKPRTTAFDNNTSVSTSIGQYVQVTNVYKMPDIQACPIITLYDGIVTSNGTASGTAIGTCRVRGVQYDGTGTTQANTPARLYLFDIKMNTGKDFSRNVKSFYSATGFTANVSLTYSTILSGGITVPSAGTAVTGTGGTLFTSQLVAGDYIYYYDAAGVQQINKVASIGTNQTLTLTTTTPSSNVPGAGTAYYLVQTQIFEPNNKALVFPLPHTATTLVADHIYWVIQPVTTTGVVGNTLNISTSSGTFESDISNYFVQDNSTFLPVAITAVSATSSTAALTFAITPNTGWTVYATVRKTGTTARKTKTATTSIDTFAISTNVATKSTLTLSHTDCYKIVSIISGGADITTWYTFNTGQTDSYYDYSSLTLQPAYPAPTADVVVTYQYYAHSSGDFFDVGSYPIYDQIPFYNGKCLRDVIDFRPTIDLMSLRVPKRGYNMSVDLTYYMPRIDKIALSSTGVLFDIQGSSSMSPTSPDEPSNGMTLCSILMAPYVFSTDDVIINKVDNKRYTMRDIGSLEKRIDNLEYYTSLSLLEQETASLTITDSAGLNRFKNGFIVDNFSGHGVGDTSSADYLCAVDQGKNELRPFASMSNINLLYNSASTSCKLYGDVITLPLNATTPEVMLAQNSVASRTEFVNPFAVFAFIGDTKINPSSDDWFEVERRPDIVQNVEGNFNTIASLAEKAGVLGTVWNSWQTQWTGTPVVTGTTTDVYGVHTSTMDTYTNGVLTDTRTRTAAEAQLQQYGFGTNVGMARTEVFQTTATQVGQSRTGINTSLVAKVDTQIVDDRVLSTAVIPYIRSRNVLVQVKGLKPSTTFHPFFDNIDVSTYCTPASIITYTKVSGMFDCTTNIGEVISTDIARRITGDAQICLNIGDKITGSISGATAIVVGTDVITNPSTGIKTRKLYVVNVIGAFNGSDTITGSISGAIGISPSITTPSTLVSSESGTLDLLFNIPNTASVRFRTGSREFKLIDATTATGAFTSRGRVNYNASGVLETKQATVVATRNAELVQEAVIDNQVIIQSATRMVSDTGWWDPLAETFLINNPGGAFLSKVDIFFAQIDSNIPVTIEIREVVNGYPGKAVLPFSRVTIQPADISLSTTTVIDLDGVSYPKFDTPTSFVFPSPVYVQDQTEYALVVMSDSNKYKIWISELGDTIPGTSTTITEQPYAGVLFKSQNASTWTANQMQDMKFTVWRANFDITQTGNVIFTNDRNKRYPLQTNPFQTTSGSQYVRVYHSNHGFIAGNNVTIDSAPTTVNGATVNGTWTVQANPQLDYYVILTSGANASSSGYGGGDSCYATTNIKYETLYPNINTLSFPETTASYALNTTDWATAVTTVSPSPCVLNDNNYFTLPQVVNSSTNSLQVIGTLKSTNASLSPLIDTHRSSAIAVTNRVDSPVQNTYNFATIDQVTLLSAISCTLNGATISTAVTASQAVLKRVIPGTYVRFTGSSTNSTYNNVNLLVTTVDSTLGTLTVSGVAFTSETVALTLYYSNNFVDDITPFGSSTQSKYVSKEVNLALQSTSLRIKYAGRIPTEADVLVYYKIGTGATVFSQTNWTLLSPDAAIPKTALASEKFSDINYTISGLPLFTKVSVKIVMKSSNTAAVPRIKDLRIIACA</sequence>
<feature type="domain" description="DUF4815" evidence="1">
    <location>
        <begin position="161"/>
        <end position="312"/>
    </location>
</feature>
<accession>A0A6J5L0M5</accession>
<reference evidence="2" key="1">
    <citation type="submission" date="2020-04" db="EMBL/GenBank/DDBJ databases">
        <authorList>
            <person name="Chiriac C."/>
            <person name="Salcher M."/>
            <person name="Ghai R."/>
            <person name="Kavagutti S V."/>
        </authorList>
    </citation>
    <scope>NUCLEOTIDE SEQUENCE</scope>
</reference>
<name>A0A6J5L0M5_9CAUD</name>
<dbReference type="Pfam" id="PF16075">
    <property type="entry name" value="DUF4815"/>
    <property type="match status" value="3"/>
</dbReference>
<feature type="domain" description="DUF4815" evidence="1">
    <location>
        <begin position="715"/>
        <end position="1082"/>
    </location>
</feature>
<dbReference type="InterPro" id="IPR032096">
    <property type="entry name" value="DUF4815"/>
</dbReference>
<dbReference type="Gene3D" id="2.40.30.20">
    <property type="match status" value="1"/>
</dbReference>
<evidence type="ECO:0000259" key="1">
    <source>
        <dbReference type="Pfam" id="PF16075"/>
    </source>
</evidence>
<feature type="domain" description="DUF4815" evidence="1">
    <location>
        <begin position="7"/>
        <end position="76"/>
    </location>
</feature>
<dbReference type="InterPro" id="IPR023366">
    <property type="entry name" value="ATP_synth_asu-like_sf"/>
</dbReference>
<organism evidence="2">
    <name type="scientific">uncultured Caudovirales phage</name>
    <dbReference type="NCBI Taxonomy" id="2100421"/>
    <lineage>
        <taxon>Viruses</taxon>
        <taxon>Duplodnaviria</taxon>
        <taxon>Heunggongvirae</taxon>
        <taxon>Uroviricota</taxon>
        <taxon>Caudoviricetes</taxon>
        <taxon>Peduoviridae</taxon>
        <taxon>Maltschvirus</taxon>
        <taxon>Maltschvirus maltsch</taxon>
    </lineage>
</organism>
<gene>
    <name evidence="2" type="ORF">UFOVP84_22</name>
</gene>